<organism evidence="3 4">
    <name type="scientific">Roseibium hamelinense</name>
    <dbReference type="NCBI Taxonomy" id="150831"/>
    <lineage>
        <taxon>Bacteria</taxon>
        <taxon>Pseudomonadati</taxon>
        <taxon>Pseudomonadota</taxon>
        <taxon>Alphaproteobacteria</taxon>
        <taxon>Hyphomicrobiales</taxon>
        <taxon>Stappiaceae</taxon>
        <taxon>Roseibium</taxon>
    </lineage>
</organism>
<comment type="caution">
    <text evidence="3">The sequence shown here is derived from an EMBL/GenBank/DDBJ whole genome shotgun (WGS) entry which is preliminary data.</text>
</comment>
<name>A0A562TH14_9HYPH</name>
<dbReference type="OrthoDB" id="7677944at2"/>
<proteinExistence type="predicted"/>
<dbReference type="RefSeq" id="WP_145340434.1">
    <property type="nucleotide sequence ID" value="NZ_SMLY01000087.1"/>
</dbReference>
<keyword evidence="4" id="KW-1185">Reference proteome</keyword>
<accession>A0A562TH14</accession>
<feature type="coiled-coil region" evidence="1">
    <location>
        <begin position="66"/>
        <end position="100"/>
    </location>
</feature>
<dbReference type="Proteomes" id="UP000320593">
    <property type="component" value="Unassembled WGS sequence"/>
</dbReference>
<dbReference type="EMBL" id="VLLF01000001">
    <property type="protein sequence ID" value="TWI92911.1"/>
    <property type="molecule type" value="Genomic_DNA"/>
</dbReference>
<evidence type="ECO:0008006" key="5">
    <source>
        <dbReference type="Google" id="ProtNLM"/>
    </source>
</evidence>
<evidence type="ECO:0000313" key="4">
    <source>
        <dbReference type="Proteomes" id="UP000320593"/>
    </source>
</evidence>
<keyword evidence="1" id="KW-0175">Coiled coil</keyword>
<evidence type="ECO:0000256" key="1">
    <source>
        <dbReference type="SAM" id="Coils"/>
    </source>
</evidence>
<feature type="compositionally biased region" description="Basic and acidic residues" evidence="2">
    <location>
        <begin position="101"/>
        <end position="118"/>
    </location>
</feature>
<dbReference type="AlphaFoldDB" id="A0A562TH14"/>
<gene>
    <name evidence="3" type="ORF">JM93_00463</name>
</gene>
<feature type="region of interest" description="Disordered" evidence="2">
    <location>
        <begin position="101"/>
        <end position="129"/>
    </location>
</feature>
<protein>
    <recommendedName>
        <fullName evidence="5">Flagellar FliJ protein</fullName>
    </recommendedName>
</protein>
<evidence type="ECO:0000313" key="3">
    <source>
        <dbReference type="EMBL" id="TWI92911.1"/>
    </source>
</evidence>
<sequence>MARNSQQIERVLKLQKQIYLFSFWLLQKLDAQAHNLSEKERRIMDALSNGDLAQHDRFIASAASRLRRILDERGELREARNKINEEFSRQRQMLQMMENRLSRVRGEEQRKSSDKQLEELLETQLRRKA</sequence>
<evidence type="ECO:0000256" key="2">
    <source>
        <dbReference type="SAM" id="MobiDB-lite"/>
    </source>
</evidence>
<reference evidence="3 4" key="1">
    <citation type="submission" date="2019-07" db="EMBL/GenBank/DDBJ databases">
        <title>Genomic Encyclopedia of Archaeal and Bacterial Type Strains, Phase II (KMG-II): from individual species to whole genera.</title>
        <authorList>
            <person name="Goeker M."/>
        </authorList>
    </citation>
    <scope>NUCLEOTIDE SEQUENCE [LARGE SCALE GENOMIC DNA]</scope>
    <source>
        <strain evidence="3 4">ATCC BAA-252</strain>
    </source>
</reference>